<keyword evidence="1" id="KW-0175">Coiled coil</keyword>
<accession>A0A7M1AWP2</accession>
<evidence type="ECO:0000313" key="2">
    <source>
        <dbReference type="EMBL" id="QOP41879.1"/>
    </source>
</evidence>
<keyword evidence="3" id="KW-1185">Reference proteome</keyword>
<evidence type="ECO:0000313" key="3">
    <source>
        <dbReference type="Proteomes" id="UP000593910"/>
    </source>
</evidence>
<dbReference type="AlphaFoldDB" id="A0A7M1AWP2"/>
<dbReference type="RefSeq" id="WP_193113200.1">
    <property type="nucleotide sequence ID" value="NZ_CP041165.1"/>
</dbReference>
<name>A0A7M1AWP2_9BACT</name>
<evidence type="ECO:0008006" key="4">
    <source>
        <dbReference type="Google" id="ProtNLM"/>
    </source>
</evidence>
<proteinExistence type="predicted"/>
<protein>
    <recommendedName>
        <fullName evidence="4">Cell division protein ZapB</fullName>
    </recommendedName>
</protein>
<dbReference type="EMBL" id="CP041165">
    <property type="protein sequence ID" value="QOP41879.1"/>
    <property type="molecule type" value="Genomic_DNA"/>
</dbReference>
<evidence type="ECO:0000256" key="1">
    <source>
        <dbReference type="SAM" id="Coils"/>
    </source>
</evidence>
<feature type="coiled-coil region" evidence="1">
    <location>
        <begin position="21"/>
        <end position="69"/>
    </location>
</feature>
<gene>
    <name evidence="2" type="ORF">FJR03_09080</name>
</gene>
<reference evidence="2 3" key="1">
    <citation type="submission" date="2019-06" db="EMBL/GenBank/DDBJ databases">
        <title>Sulfurimonas gotlandica sp. nov., a chemoautotrophic and psychrotolerant epsilonproteobacterium isolated from a pelagic redoxcline, and an emended description of the genus Sulfurimonas.</title>
        <authorList>
            <person name="Wang S."/>
            <person name="Jiang L."/>
            <person name="Shao Z."/>
        </authorList>
    </citation>
    <scope>NUCLEOTIDE SEQUENCE [LARGE SCALE GENOMIC DNA]</scope>
    <source>
        <strain evidence="2 3">B2</strain>
    </source>
</reference>
<dbReference type="KEGG" id="smax:FJR03_09080"/>
<organism evidence="2 3">
    <name type="scientific">Sulfurimonas marina</name>
    <dbReference type="NCBI Taxonomy" id="2590551"/>
    <lineage>
        <taxon>Bacteria</taxon>
        <taxon>Pseudomonadati</taxon>
        <taxon>Campylobacterota</taxon>
        <taxon>Epsilonproteobacteria</taxon>
        <taxon>Campylobacterales</taxon>
        <taxon>Sulfurimonadaceae</taxon>
        <taxon>Sulfurimonas</taxon>
    </lineage>
</organism>
<sequence length="75" mass="8800">MEEKTSLDVLSEKVSEILQQLYDLKGENEILRNELVTLKAEKEIKDQEIEKLTELNLQKDQEIEEIVNKIESILD</sequence>
<dbReference type="Proteomes" id="UP000593910">
    <property type="component" value="Chromosome"/>
</dbReference>